<accession>A0A3N1KWL8</accession>
<dbReference type="PANTHER" id="PTHR20883">
    <property type="entry name" value="PHYTANOYL-COA DIOXYGENASE DOMAIN CONTAINING 1"/>
    <property type="match status" value="1"/>
</dbReference>
<dbReference type="EMBL" id="RJKX01000017">
    <property type="protein sequence ID" value="ROP83209.1"/>
    <property type="molecule type" value="Genomic_DNA"/>
</dbReference>
<keyword evidence="1" id="KW-0223">Dioxygenase</keyword>
<dbReference type="Proteomes" id="UP000278222">
    <property type="component" value="Unassembled WGS sequence"/>
</dbReference>
<sequence>MPTDADIRAYREDGAVCLRGVLGPEWRRLLEAGVERNLREPGRFAKTYTPDGKPGLFFGDYCNWQRIPEYEEVLRHSPLAALAGALMGSAKVNLFHEHVLVKEPATEERTPWHHDQPYYVVDGSHIISMWIPLDPVARETSLEFVAGSHRSGQWYTPRRFADGNDHPAQQKNFTPVPDIEGDRDRWRIVGWALEPGDLIAFHGLALHGAPGNSTGNRRRVVSARWTGDDARYVLRDGFMSPPPPEVGAPAVGAAMDSPAFPVVWRA</sequence>
<dbReference type="AlphaFoldDB" id="A0A3N1KWL8"/>
<reference evidence="1 2" key="1">
    <citation type="submission" date="2018-11" db="EMBL/GenBank/DDBJ databases">
        <title>Genomic Encyclopedia of Type Strains, Phase IV (KMG-IV): sequencing the most valuable type-strain genomes for metagenomic binning, comparative biology and taxonomic classification.</title>
        <authorList>
            <person name="Goeker M."/>
        </authorList>
    </citation>
    <scope>NUCLEOTIDE SEQUENCE [LARGE SCALE GENOMIC DNA]</scope>
    <source>
        <strain evidence="1 2">DSM 5900</strain>
    </source>
</reference>
<name>A0A3N1KWL8_9PROT</name>
<dbReference type="GO" id="GO:0016706">
    <property type="term" value="F:2-oxoglutarate-dependent dioxygenase activity"/>
    <property type="evidence" value="ECO:0007669"/>
    <property type="project" value="UniProtKB-ARBA"/>
</dbReference>
<proteinExistence type="predicted"/>
<dbReference type="Pfam" id="PF05721">
    <property type="entry name" value="PhyH"/>
    <property type="match status" value="1"/>
</dbReference>
<dbReference type="InterPro" id="IPR008775">
    <property type="entry name" value="Phytyl_CoA_dOase-like"/>
</dbReference>
<dbReference type="OrthoDB" id="2560571at2"/>
<keyword evidence="2" id="KW-1185">Reference proteome</keyword>
<evidence type="ECO:0000313" key="2">
    <source>
        <dbReference type="Proteomes" id="UP000278222"/>
    </source>
</evidence>
<organism evidence="1 2">
    <name type="scientific">Stella humosa</name>
    <dbReference type="NCBI Taxonomy" id="94"/>
    <lineage>
        <taxon>Bacteria</taxon>
        <taxon>Pseudomonadati</taxon>
        <taxon>Pseudomonadota</taxon>
        <taxon>Alphaproteobacteria</taxon>
        <taxon>Rhodospirillales</taxon>
        <taxon>Stellaceae</taxon>
        <taxon>Stella</taxon>
    </lineage>
</organism>
<dbReference type="SUPFAM" id="SSF51197">
    <property type="entry name" value="Clavaminate synthase-like"/>
    <property type="match status" value="1"/>
</dbReference>
<dbReference type="PANTHER" id="PTHR20883:SF49">
    <property type="entry name" value="PHYTANOYL-COA DIOXYGENASE"/>
    <property type="match status" value="1"/>
</dbReference>
<keyword evidence="1" id="KW-0560">Oxidoreductase</keyword>
<gene>
    <name evidence="1" type="ORF">EDC65_4740</name>
</gene>
<protein>
    <submittedName>
        <fullName evidence="1">Ectoine hydroxylase-related dioxygenase (Phytanoyl-CoA dioxygenase family)</fullName>
    </submittedName>
</protein>
<dbReference type="Gene3D" id="2.60.120.620">
    <property type="entry name" value="q2cbj1_9rhob like domain"/>
    <property type="match status" value="1"/>
</dbReference>
<dbReference type="GO" id="GO:0005506">
    <property type="term" value="F:iron ion binding"/>
    <property type="evidence" value="ECO:0007669"/>
    <property type="project" value="UniProtKB-ARBA"/>
</dbReference>
<comment type="caution">
    <text evidence="1">The sequence shown here is derived from an EMBL/GenBank/DDBJ whole genome shotgun (WGS) entry which is preliminary data.</text>
</comment>
<evidence type="ECO:0000313" key="1">
    <source>
        <dbReference type="EMBL" id="ROP83209.1"/>
    </source>
</evidence>